<reference evidence="2" key="2">
    <citation type="submission" date="2023-02" db="EMBL/GenBank/DDBJ databases">
        <authorList>
            <person name="Swenson N.G."/>
            <person name="Wegrzyn J.L."/>
            <person name="Mcevoy S.L."/>
        </authorList>
    </citation>
    <scope>NUCLEOTIDE SEQUENCE</scope>
    <source>
        <strain evidence="2">91603</strain>
        <tissue evidence="2">Leaf</tissue>
    </source>
</reference>
<feature type="compositionally biased region" description="Low complexity" evidence="1">
    <location>
        <begin position="115"/>
        <end position="126"/>
    </location>
</feature>
<keyword evidence="3" id="KW-1185">Reference proteome</keyword>
<dbReference type="EMBL" id="JAJSOW010000100">
    <property type="protein sequence ID" value="KAI9186519.1"/>
    <property type="molecule type" value="Genomic_DNA"/>
</dbReference>
<dbReference type="PANTHER" id="PTHR47481:SF43">
    <property type="entry name" value="RETROTRANSPOSON COPIA-LIKE N-TERMINAL DOMAIN-CONTAINING PROTEIN"/>
    <property type="match status" value="1"/>
</dbReference>
<dbReference type="Pfam" id="PF14223">
    <property type="entry name" value="Retrotran_gag_2"/>
    <property type="match status" value="1"/>
</dbReference>
<accession>A0AAD5J663</accession>
<reference evidence="2" key="1">
    <citation type="journal article" date="2022" name="Plant J.">
        <title>Strategies of tolerance reflected in two North American maple genomes.</title>
        <authorList>
            <person name="McEvoy S.L."/>
            <person name="Sezen U.U."/>
            <person name="Trouern-Trend A."/>
            <person name="McMahon S.M."/>
            <person name="Schaberg P.G."/>
            <person name="Yang J."/>
            <person name="Wegrzyn J.L."/>
            <person name="Swenson N.G."/>
        </authorList>
    </citation>
    <scope>NUCLEOTIDE SEQUENCE</scope>
    <source>
        <strain evidence="2">91603</strain>
    </source>
</reference>
<gene>
    <name evidence="2" type="ORF">LWI28_018087</name>
</gene>
<evidence type="ECO:0000313" key="3">
    <source>
        <dbReference type="Proteomes" id="UP001064489"/>
    </source>
</evidence>
<sequence length="169" mass="19100">MHLKGVLTNISKGTQSITEYMQHAKSIADELTMLDAPKNSEDLTIKILNGLGDEFRDVSSAVRARDSPITFEELYEKLINSEAVLKQELSRNQKLPITANYAAKPYPCGHQSTYNRQNNNNNNRNSNPKRLADPSSTSSRNFTKRATTLSGLLSTLWRSRTHRQKMPHI</sequence>
<feature type="region of interest" description="Disordered" evidence="1">
    <location>
        <begin position="108"/>
        <end position="145"/>
    </location>
</feature>
<dbReference type="PANTHER" id="PTHR47481">
    <property type="match status" value="1"/>
</dbReference>
<name>A0AAD5J663_ACENE</name>
<evidence type="ECO:0000256" key="1">
    <source>
        <dbReference type="SAM" id="MobiDB-lite"/>
    </source>
</evidence>
<comment type="caution">
    <text evidence="2">The sequence shown here is derived from an EMBL/GenBank/DDBJ whole genome shotgun (WGS) entry which is preliminary data.</text>
</comment>
<evidence type="ECO:0000313" key="2">
    <source>
        <dbReference type="EMBL" id="KAI9186519.1"/>
    </source>
</evidence>
<dbReference type="Proteomes" id="UP001064489">
    <property type="component" value="Chromosome 3"/>
</dbReference>
<organism evidence="2 3">
    <name type="scientific">Acer negundo</name>
    <name type="common">Box elder</name>
    <dbReference type="NCBI Taxonomy" id="4023"/>
    <lineage>
        <taxon>Eukaryota</taxon>
        <taxon>Viridiplantae</taxon>
        <taxon>Streptophyta</taxon>
        <taxon>Embryophyta</taxon>
        <taxon>Tracheophyta</taxon>
        <taxon>Spermatophyta</taxon>
        <taxon>Magnoliopsida</taxon>
        <taxon>eudicotyledons</taxon>
        <taxon>Gunneridae</taxon>
        <taxon>Pentapetalae</taxon>
        <taxon>rosids</taxon>
        <taxon>malvids</taxon>
        <taxon>Sapindales</taxon>
        <taxon>Sapindaceae</taxon>
        <taxon>Hippocastanoideae</taxon>
        <taxon>Acereae</taxon>
        <taxon>Acer</taxon>
    </lineage>
</organism>
<protein>
    <submittedName>
        <fullName evidence="2">Uncharacterized protein</fullName>
    </submittedName>
</protein>
<feature type="compositionally biased region" description="Polar residues" evidence="1">
    <location>
        <begin position="134"/>
        <end position="145"/>
    </location>
</feature>
<proteinExistence type="predicted"/>
<dbReference type="AlphaFoldDB" id="A0AAD5J663"/>